<evidence type="ECO:0000313" key="2">
    <source>
        <dbReference type="Proteomes" id="UP000822688"/>
    </source>
</evidence>
<proteinExistence type="predicted"/>
<dbReference type="AlphaFoldDB" id="A0A8T0J3C1"/>
<name>A0A8T0J3C1_CERPU</name>
<evidence type="ECO:0000313" key="1">
    <source>
        <dbReference type="EMBL" id="KAG0590410.1"/>
    </source>
</evidence>
<dbReference type="Proteomes" id="UP000822688">
    <property type="component" value="Chromosome 1"/>
</dbReference>
<sequence>MDLLNEMPVLQEVLVRRRDELDLIKRYSYNTLLWTRAATYSWRTHHNLSIVSLRSSPQPFGL</sequence>
<keyword evidence="2" id="KW-1185">Reference proteome</keyword>
<accession>A0A8T0J3C1</accession>
<dbReference type="EMBL" id="CM026421">
    <property type="protein sequence ID" value="KAG0590410.1"/>
    <property type="molecule type" value="Genomic_DNA"/>
</dbReference>
<comment type="caution">
    <text evidence="1">The sequence shown here is derived from an EMBL/GenBank/DDBJ whole genome shotgun (WGS) entry which is preliminary data.</text>
</comment>
<gene>
    <name evidence="1" type="ORF">KC19_1G097500</name>
</gene>
<reference evidence="1" key="1">
    <citation type="submission" date="2020-06" db="EMBL/GenBank/DDBJ databases">
        <title>WGS assembly of Ceratodon purpureus strain R40.</title>
        <authorList>
            <person name="Carey S.B."/>
            <person name="Jenkins J."/>
            <person name="Shu S."/>
            <person name="Lovell J.T."/>
            <person name="Sreedasyam A."/>
            <person name="Maumus F."/>
            <person name="Tiley G.P."/>
            <person name="Fernandez-Pozo N."/>
            <person name="Barry K."/>
            <person name="Chen C."/>
            <person name="Wang M."/>
            <person name="Lipzen A."/>
            <person name="Daum C."/>
            <person name="Saski C.A."/>
            <person name="Payton A.C."/>
            <person name="Mcbreen J.C."/>
            <person name="Conrad R.E."/>
            <person name="Kollar L.M."/>
            <person name="Olsson S."/>
            <person name="Huttunen S."/>
            <person name="Landis J.B."/>
            <person name="Wickett N.J."/>
            <person name="Johnson M.G."/>
            <person name="Rensing S.A."/>
            <person name="Grimwood J."/>
            <person name="Schmutz J."/>
            <person name="Mcdaniel S.F."/>
        </authorList>
    </citation>
    <scope>NUCLEOTIDE SEQUENCE</scope>
    <source>
        <strain evidence="1">R40</strain>
    </source>
</reference>
<organism evidence="1 2">
    <name type="scientific">Ceratodon purpureus</name>
    <name type="common">Fire moss</name>
    <name type="synonym">Dicranum purpureum</name>
    <dbReference type="NCBI Taxonomy" id="3225"/>
    <lineage>
        <taxon>Eukaryota</taxon>
        <taxon>Viridiplantae</taxon>
        <taxon>Streptophyta</taxon>
        <taxon>Embryophyta</taxon>
        <taxon>Bryophyta</taxon>
        <taxon>Bryophytina</taxon>
        <taxon>Bryopsida</taxon>
        <taxon>Dicranidae</taxon>
        <taxon>Pseudoditrichales</taxon>
        <taxon>Ditrichaceae</taxon>
        <taxon>Ceratodon</taxon>
    </lineage>
</organism>
<protein>
    <submittedName>
        <fullName evidence="1">Uncharacterized protein</fullName>
    </submittedName>
</protein>